<accession>A0AAE0K4M7</accession>
<sequence>MYDNANPIPGIVEATGLPPAIWPSAPPEPTPKLAGVGYKPSGEFIEGTSILNLEFWNWIPIHDMTVHALQHLPAAQVLGHATLVQTPSQLTAMVSIVEAATVSMGESYCQLLWILVKAVERAFRSVGEVFHRFSWKQEISHEEHLRNISGGDFAIPREIKGTKNQQREIQG</sequence>
<gene>
    <name evidence="1" type="ORF">B0T24DRAFT_632449</name>
</gene>
<dbReference type="EMBL" id="JAULSN010000006">
    <property type="protein sequence ID" value="KAK3369361.1"/>
    <property type="molecule type" value="Genomic_DNA"/>
</dbReference>
<dbReference type="AlphaFoldDB" id="A0AAE0K4M7"/>
<evidence type="ECO:0000313" key="2">
    <source>
        <dbReference type="Proteomes" id="UP001287356"/>
    </source>
</evidence>
<evidence type="ECO:0000313" key="1">
    <source>
        <dbReference type="EMBL" id="KAK3369361.1"/>
    </source>
</evidence>
<protein>
    <submittedName>
        <fullName evidence="1">Uncharacterized protein</fullName>
    </submittedName>
</protein>
<comment type="caution">
    <text evidence="1">The sequence shown here is derived from an EMBL/GenBank/DDBJ whole genome shotgun (WGS) entry which is preliminary data.</text>
</comment>
<organism evidence="1 2">
    <name type="scientific">Lasiosphaeria ovina</name>
    <dbReference type="NCBI Taxonomy" id="92902"/>
    <lineage>
        <taxon>Eukaryota</taxon>
        <taxon>Fungi</taxon>
        <taxon>Dikarya</taxon>
        <taxon>Ascomycota</taxon>
        <taxon>Pezizomycotina</taxon>
        <taxon>Sordariomycetes</taxon>
        <taxon>Sordariomycetidae</taxon>
        <taxon>Sordariales</taxon>
        <taxon>Lasiosphaeriaceae</taxon>
        <taxon>Lasiosphaeria</taxon>
    </lineage>
</organism>
<name>A0AAE0K4M7_9PEZI</name>
<dbReference type="Proteomes" id="UP001287356">
    <property type="component" value="Unassembled WGS sequence"/>
</dbReference>
<reference evidence="1" key="1">
    <citation type="journal article" date="2023" name="Mol. Phylogenet. Evol.">
        <title>Genome-scale phylogeny and comparative genomics of the fungal order Sordariales.</title>
        <authorList>
            <person name="Hensen N."/>
            <person name="Bonometti L."/>
            <person name="Westerberg I."/>
            <person name="Brannstrom I.O."/>
            <person name="Guillou S."/>
            <person name="Cros-Aarteil S."/>
            <person name="Calhoun S."/>
            <person name="Haridas S."/>
            <person name="Kuo A."/>
            <person name="Mondo S."/>
            <person name="Pangilinan J."/>
            <person name="Riley R."/>
            <person name="LaButti K."/>
            <person name="Andreopoulos B."/>
            <person name="Lipzen A."/>
            <person name="Chen C."/>
            <person name="Yan M."/>
            <person name="Daum C."/>
            <person name="Ng V."/>
            <person name="Clum A."/>
            <person name="Steindorff A."/>
            <person name="Ohm R.A."/>
            <person name="Martin F."/>
            <person name="Silar P."/>
            <person name="Natvig D.O."/>
            <person name="Lalanne C."/>
            <person name="Gautier V."/>
            <person name="Ament-Velasquez S.L."/>
            <person name="Kruys A."/>
            <person name="Hutchinson M.I."/>
            <person name="Powell A.J."/>
            <person name="Barry K."/>
            <person name="Miller A.N."/>
            <person name="Grigoriev I.V."/>
            <person name="Debuchy R."/>
            <person name="Gladieux P."/>
            <person name="Hiltunen Thoren M."/>
            <person name="Johannesson H."/>
        </authorList>
    </citation>
    <scope>NUCLEOTIDE SEQUENCE</scope>
    <source>
        <strain evidence="1">CBS 958.72</strain>
    </source>
</reference>
<reference evidence="1" key="2">
    <citation type="submission" date="2023-06" db="EMBL/GenBank/DDBJ databases">
        <authorList>
            <consortium name="Lawrence Berkeley National Laboratory"/>
            <person name="Haridas S."/>
            <person name="Hensen N."/>
            <person name="Bonometti L."/>
            <person name="Westerberg I."/>
            <person name="Brannstrom I.O."/>
            <person name="Guillou S."/>
            <person name="Cros-Aarteil S."/>
            <person name="Calhoun S."/>
            <person name="Kuo A."/>
            <person name="Mondo S."/>
            <person name="Pangilinan J."/>
            <person name="Riley R."/>
            <person name="Labutti K."/>
            <person name="Andreopoulos B."/>
            <person name="Lipzen A."/>
            <person name="Chen C."/>
            <person name="Yanf M."/>
            <person name="Daum C."/>
            <person name="Ng V."/>
            <person name="Clum A."/>
            <person name="Steindorff A."/>
            <person name="Ohm R."/>
            <person name="Martin F."/>
            <person name="Silar P."/>
            <person name="Natvig D."/>
            <person name="Lalanne C."/>
            <person name="Gautier V."/>
            <person name="Ament-Velasquez S.L."/>
            <person name="Kruys A."/>
            <person name="Hutchinson M.I."/>
            <person name="Powell A.J."/>
            <person name="Barry K."/>
            <person name="Miller A.N."/>
            <person name="Grigoriev I.V."/>
            <person name="Debuchy R."/>
            <person name="Gladieux P."/>
            <person name="Thoren M.H."/>
            <person name="Johannesson H."/>
        </authorList>
    </citation>
    <scope>NUCLEOTIDE SEQUENCE</scope>
    <source>
        <strain evidence="1">CBS 958.72</strain>
    </source>
</reference>
<proteinExistence type="predicted"/>
<keyword evidence="2" id="KW-1185">Reference proteome</keyword>